<evidence type="ECO:0000256" key="2">
    <source>
        <dbReference type="ARBA" id="ARBA00010611"/>
    </source>
</evidence>
<dbReference type="Pfam" id="PF12937">
    <property type="entry name" value="F-box-like"/>
    <property type="match status" value="1"/>
</dbReference>
<evidence type="ECO:0000259" key="4">
    <source>
        <dbReference type="PROSITE" id="PS50181"/>
    </source>
</evidence>
<protein>
    <recommendedName>
        <fullName evidence="4">F-box domain-containing protein</fullName>
    </recommendedName>
</protein>
<dbReference type="SUPFAM" id="SSF81383">
    <property type="entry name" value="F-box domain"/>
    <property type="match status" value="1"/>
</dbReference>
<proteinExistence type="inferred from homology"/>
<dbReference type="PANTHER" id="PTHR10706">
    <property type="entry name" value="F-BOX FAMILY PROTEIN"/>
    <property type="match status" value="1"/>
</dbReference>
<dbReference type="EMBL" id="JAZGQO010000011">
    <property type="protein sequence ID" value="KAK6174611.1"/>
    <property type="molecule type" value="Genomic_DNA"/>
</dbReference>
<dbReference type="SMART" id="SM00256">
    <property type="entry name" value="FBOX"/>
    <property type="match status" value="1"/>
</dbReference>
<sequence length="397" mass="45501">MASRLQFLGLPPELLMKIVSYLPARDVSSVCQSCKKLLQLADQELVWQNLIKAEFNIRNQLSNYRGSFKDVYTKILYEYKNMLGLWQPEMGSYGGLLHIKLREGKLIGEECFAPIDPDVYQNLRIKRLFSIQLSGDLSRVDVLCYRGFAGPHPSHIEYTESGNVKFRCSDSDSHKHPEGKQSEFESWLVEETGQRPSEFFVHGQELLLMKFLVTTQLGCTYDLTRVHLPPPEVDVVIQPGLFKGNYGGHGIELIMLEYLPNKTEARGKKITGDPNVPANKISLYIDLTRPMVLSIEQQRTIDLLQQIDIPDLPPDTYPNNLQQQSFRVPDDCFERFNRTPTTCIARFHANGQIAGHDYSNPSQTPGHWVVFNENTFGFLWLELKSFSLYSRVTEEFD</sequence>
<dbReference type="Proteomes" id="UP001347796">
    <property type="component" value="Unassembled WGS sequence"/>
</dbReference>
<evidence type="ECO:0000256" key="3">
    <source>
        <dbReference type="ARBA" id="ARBA00022786"/>
    </source>
</evidence>
<comment type="caution">
    <text evidence="5">The sequence shown here is derived from an EMBL/GenBank/DDBJ whole genome shotgun (WGS) entry which is preliminary data.</text>
</comment>
<evidence type="ECO:0000313" key="6">
    <source>
        <dbReference type="Proteomes" id="UP001347796"/>
    </source>
</evidence>
<dbReference type="InterPro" id="IPR001810">
    <property type="entry name" value="F-box_dom"/>
</dbReference>
<comment type="pathway">
    <text evidence="1">Protein modification; protein ubiquitination.</text>
</comment>
<keyword evidence="6" id="KW-1185">Reference proteome</keyword>
<reference evidence="5 6" key="1">
    <citation type="submission" date="2024-01" db="EMBL/GenBank/DDBJ databases">
        <title>The genome of the rayed Mediterranean limpet Patella caerulea (Linnaeus, 1758).</title>
        <authorList>
            <person name="Anh-Thu Weber A."/>
            <person name="Halstead-Nussloch G."/>
        </authorList>
    </citation>
    <scope>NUCLEOTIDE SEQUENCE [LARGE SCALE GENOMIC DNA]</scope>
    <source>
        <strain evidence="5">AATW-2023a</strain>
        <tissue evidence="5">Whole specimen</tissue>
    </source>
</reference>
<accession>A0AAN8PMW8</accession>
<dbReference type="Gene3D" id="1.20.1280.50">
    <property type="match status" value="1"/>
</dbReference>
<dbReference type="InterPro" id="IPR036047">
    <property type="entry name" value="F-box-like_dom_sf"/>
</dbReference>
<organism evidence="5 6">
    <name type="scientific">Patella caerulea</name>
    <name type="common">Rayed Mediterranean limpet</name>
    <dbReference type="NCBI Taxonomy" id="87958"/>
    <lineage>
        <taxon>Eukaryota</taxon>
        <taxon>Metazoa</taxon>
        <taxon>Spiralia</taxon>
        <taxon>Lophotrochozoa</taxon>
        <taxon>Mollusca</taxon>
        <taxon>Gastropoda</taxon>
        <taxon>Patellogastropoda</taxon>
        <taxon>Patelloidea</taxon>
        <taxon>Patellidae</taxon>
        <taxon>Patella</taxon>
    </lineage>
</organism>
<dbReference type="PANTHER" id="PTHR10706:SF130">
    <property type="entry name" value="F-BOX ONLY PROTEIN 31"/>
    <property type="match status" value="1"/>
</dbReference>
<evidence type="ECO:0000313" key="5">
    <source>
        <dbReference type="EMBL" id="KAK6174611.1"/>
    </source>
</evidence>
<gene>
    <name evidence="5" type="ORF">SNE40_017851</name>
</gene>
<dbReference type="PROSITE" id="PS50181">
    <property type="entry name" value="FBOX"/>
    <property type="match status" value="1"/>
</dbReference>
<feature type="domain" description="F-box" evidence="4">
    <location>
        <begin position="4"/>
        <end position="50"/>
    </location>
</feature>
<dbReference type="InterPro" id="IPR045048">
    <property type="entry name" value="FBXO31/39"/>
</dbReference>
<comment type="similarity">
    <text evidence="2">Belongs to the FBXO31 family.</text>
</comment>
<dbReference type="AlphaFoldDB" id="A0AAN8PMW8"/>
<keyword evidence="3" id="KW-0833">Ubl conjugation pathway</keyword>
<evidence type="ECO:0000256" key="1">
    <source>
        <dbReference type="ARBA" id="ARBA00004906"/>
    </source>
</evidence>
<dbReference type="Pfam" id="PF12014">
    <property type="entry name" value="Cyclin_D1_bind"/>
    <property type="match status" value="1"/>
</dbReference>
<name>A0AAN8PMW8_PATCE</name>